<keyword evidence="4" id="KW-0804">Transcription</keyword>
<dbReference type="EMBL" id="CAXHTB010000004">
    <property type="protein sequence ID" value="CAL0305059.1"/>
    <property type="molecule type" value="Genomic_DNA"/>
</dbReference>
<evidence type="ECO:0000256" key="2">
    <source>
        <dbReference type="ARBA" id="ARBA00023015"/>
    </source>
</evidence>
<comment type="subcellular location">
    <subcellularLocation>
        <location evidence="1">Nucleus</location>
    </subcellularLocation>
</comment>
<keyword evidence="2" id="KW-0805">Transcription regulation</keyword>
<dbReference type="AlphaFoldDB" id="A0AAV1W6I9"/>
<dbReference type="GO" id="GO:0005634">
    <property type="term" value="C:nucleus"/>
    <property type="evidence" value="ECO:0007669"/>
    <property type="project" value="UniProtKB-SubCell"/>
</dbReference>
<dbReference type="Gene3D" id="2.40.330.10">
    <property type="entry name" value="DNA-binding pseudobarrel domain"/>
    <property type="match status" value="1"/>
</dbReference>
<keyword evidence="8" id="KW-1185">Reference proteome</keyword>
<evidence type="ECO:0000256" key="5">
    <source>
        <dbReference type="ARBA" id="ARBA00023242"/>
    </source>
</evidence>
<proteinExistence type="predicted"/>
<feature type="region of interest" description="Disordered" evidence="6">
    <location>
        <begin position="1"/>
        <end position="26"/>
    </location>
</feature>
<evidence type="ECO:0000256" key="1">
    <source>
        <dbReference type="ARBA" id="ARBA00004123"/>
    </source>
</evidence>
<evidence type="ECO:0000256" key="4">
    <source>
        <dbReference type="ARBA" id="ARBA00023163"/>
    </source>
</evidence>
<dbReference type="InterPro" id="IPR015300">
    <property type="entry name" value="DNA-bd_pseudobarrel_sf"/>
</dbReference>
<dbReference type="Proteomes" id="UP001497480">
    <property type="component" value="Unassembled WGS sequence"/>
</dbReference>
<reference evidence="7 8" key="1">
    <citation type="submission" date="2024-03" db="EMBL/GenBank/DDBJ databases">
        <authorList>
            <person name="Martinez-Hernandez J."/>
        </authorList>
    </citation>
    <scope>NUCLEOTIDE SEQUENCE [LARGE SCALE GENOMIC DNA]</scope>
</reference>
<gene>
    <name evidence="7" type="ORF">LLUT_LOCUS6119</name>
</gene>
<evidence type="ECO:0000256" key="3">
    <source>
        <dbReference type="ARBA" id="ARBA00023125"/>
    </source>
</evidence>
<comment type="caution">
    <text evidence="7">The sequence shown here is derived from an EMBL/GenBank/DDBJ whole genome shotgun (WGS) entry which is preliminary data.</text>
</comment>
<name>A0AAV1W6I9_LUPLU</name>
<keyword evidence="5" id="KW-0539">Nucleus</keyword>
<keyword evidence="3" id="KW-0238">DNA-binding</keyword>
<protein>
    <submittedName>
        <fullName evidence="7">Uncharacterized protein</fullName>
    </submittedName>
</protein>
<organism evidence="7 8">
    <name type="scientific">Lupinus luteus</name>
    <name type="common">European yellow lupine</name>
    <dbReference type="NCBI Taxonomy" id="3873"/>
    <lineage>
        <taxon>Eukaryota</taxon>
        <taxon>Viridiplantae</taxon>
        <taxon>Streptophyta</taxon>
        <taxon>Embryophyta</taxon>
        <taxon>Tracheophyta</taxon>
        <taxon>Spermatophyta</taxon>
        <taxon>Magnoliopsida</taxon>
        <taxon>eudicotyledons</taxon>
        <taxon>Gunneridae</taxon>
        <taxon>Pentapetalae</taxon>
        <taxon>rosids</taxon>
        <taxon>fabids</taxon>
        <taxon>Fabales</taxon>
        <taxon>Fabaceae</taxon>
        <taxon>Papilionoideae</taxon>
        <taxon>50 kb inversion clade</taxon>
        <taxon>genistoids sensu lato</taxon>
        <taxon>core genistoids</taxon>
        <taxon>Genisteae</taxon>
        <taxon>Lupinus</taxon>
    </lineage>
</organism>
<dbReference type="GO" id="GO:0003677">
    <property type="term" value="F:DNA binding"/>
    <property type="evidence" value="ECO:0007669"/>
    <property type="project" value="UniProtKB-KW"/>
</dbReference>
<evidence type="ECO:0000256" key="6">
    <source>
        <dbReference type="SAM" id="MobiDB-lite"/>
    </source>
</evidence>
<accession>A0AAV1W6I9</accession>
<evidence type="ECO:0000313" key="7">
    <source>
        <dbReference type="EMBL" id="CAL0305059.1"/>
    </source>
</evidence>
<sequence>MDVSPYDTIESHTSCSSSTKKRKHDKKDDYIGAGKRACNRLETMRWGYSLDLMIYDDPWKIKKVLQKSDLGNISRLLLSKYSAENLVLPVLNTNETRDVETER</sequence>
<evidence type="ECO:0000313" key="8">
    <source>
        <dbReference type="Proteomes" id="UP001497480"/>
    </source>
</evidence>